<dbReference type="GO" id="GO:0140359">
    <property type="term" value="F:ABC-type transporter activity"/>
    <property type="evidence" value="ECO:0007669"/>
    <property type="project" value="InterPro"/>
</dbReference>
<accession>A0A8X6FHC1</accession>
<dbReference type="OrthoDB" id="6512918at2759"/>
<dbReference type="SMART" id="SM00382">
    <property type="entry name" value="AAA"/>
    <property type="match status" value="2"/>
</dbReference>
<dbReference type="Pfam" id="PF12698">
    <property type="entry name" value="ABC2_membrane_3"/>
    <property type="match status" value="1"/>
</dbReference>
<dbReference type="InterPro" id="IPR013525">
    <property type="entry name" value="ABC2_TM"/>
</dbReference>
<proteinExistence type="predicted"/>
<evidence type="ECO:0000256" key="7">
    <source>
        <dbReference type="SAM" id="Phobius"/>
    </source>
</evidence>
<evidence type="ECO:0000313" key="9">
    <source>
        <dbReference type="EMBL" id="GFQ80635.1"/>
    </source>
</evidence>
<evidence type="ECO:0000256" key="4">
    <source>
        <dbReference type="ARBA" id="ARBA00022840"/>
    </source>
</evidence>
<sequence>MAAMSCIFIGFFLTVMPFMHLLRTTHKLSTFALIILCLFPNTILGYSLRTIMQLEEMGLGLQWENINFIGFSSLGLSMKNVLFIFMGDTIIFFLCAWYIEAVFPGKMSEGQPWYFLFTSVFWTGHKSPQTEVIESFGLHELKPEFFEKEPYGIRPFIEFKYLTKIFKKINRPTLKKLFLKAYRNQITVLLGHDGTGKSTVISMLLGQYHPTSGKVFIKGCNVSIESEARKIPRFLGFCPDYDVYFDHLNVEENLYFFCKMKGFESEGIQSQIDHILGMLDLELKRKTRAGVLSASWKRKLSVGIALIGESEIVVMDDPTNRMDPYSRRIVWEALKTEKAFRTIFISTSHVEEAEAIGDRIGILDEGELQSFGSVSFVKKIYGAGCHLIIEKDESCRVTDVTRLIKYHVSGAKIYHSNNTLKYILPHDESPMFQFLFSELEEKKEALKITNFVLSQITMKNLFDKVSLKESSSYAFSNFKTEMFVDETLNNTGVDEDNQNLLCVKERNEALSLYIQQAVAVLKKQFKFSIRHPLLFLTQLLILFFGSIVSNALFEKGIVYDTPLQLNLSLYNVSGTPIEVQYSVNLSNKHGRDLSDVFASLFNHRNKPFLVDLREETLNEHLLELAELDPFDNFKDYFMAVDFSSDSNSSIITAYYNNKAFHSPALSLLYVHNTILKYITKDCGLHSLKVINHPFPEKYPKMAMIGRTNSLLPAFLVAQDVMFCISIVMAGFIVPLVIEKSSCFKQLQLISGLNRIFYWILSFLYDFGVYMLACILFLIVLAITGLYGGSYRTQLEKCGIDCYEWESNFFSWQEPGIGKQITFLLVQIFIFITVIILLEYRIFQFIKLNFLHFWRVKQKTSNEQMAESSSEPIPSSNQYLEVKELSKYFGSKCAIDNLTFNVSRGESFGLIGIAESGKTTVVDIITRELSASQGKVYIDGKDVAKLPIRAQEKIGLCPEYNPLLNSLTGEETLLFFANLNGIPEQKIPDCLNYLSKFESIMETVLFSAILKRKLSVAISLIGTPPLIVLDEPTTKMDPISCRYIWNALLQASNLGCTVLLASQRMDACETLCNRIGMLVSGKLVYTGNLSDLKQQYGEGYTLYIKLSTESHLHRLIISRDFTAEAKMWVEEIFPDAVLKAAFPSSLYYYIPNTNIKWSLFFRTMAKAKRQKIIEDYSICETTLDQILFFVSSESTVKEKMITEYLKERMK</sequence>
<evidence type="ECO:0000256" key="2">
    <source>
        <dbReference type="ARBA" id="ARBA00022692"/>
    </source>
</evidence>
<dbReference type="Pfam" id="PF00005">
    <property type="entry name" value="ABC_tran"/>
    <property type="match status" value="2"/>
</dbReference>
<feature type="domain" description="ABC transporter" evidence="8">
    <location>
        <begin position="157"/>
        <end position="390"/>
    </location>
</feature>
<evidence type="ECO:0000256" key="3">
    <source>
        <dbReference type="ARBA" id="ARBA00022741"/>
    </source>
</evidence>
<dbReference type="InterPro" id="IPR003439">
    <property type="entry name" value="ABC_transporter-like_ATP-bd"/>
</dbReference>
<feature type="transmembrane region" description="Helical" evidence="7">
    <location>
        <begin position="757"/>
        <end position="786"/>
    </location>
</feature>
<dbReference type="AlphaFoldDB" id="A0A8X6FHC1"/>
<feature type="transmembrane region" description="Helical" evidence="7">
    <location>
        <begin position="81"/>
        <end position="99"/>
    </location>
</feature>
<keyword evidence="10" id="KW-1185">Reference proteome</keyword>
<evidence type="ECO:0000256" key="1">
    <source>
        <dbReference type="ARBA" id="ARBA00004141"/>
    </source>
</evidence>
<evidence type="ECO:0000256" key="6">
    <source>
        <dbReference type="ARBA" id="ARBA00023136"/>
    </source>
</evidence>
<dbReference type="InterPro" id="IPR003593">
    <property type="entry name" value="AAA+_ATPase"/>
</dbReference>
<dbReference type="PANTHER" id="PTHR19229">
    <property type="entry name" value="ATP-BINDING CASSETTE TRANSPORTER SUBFAMILY A ABCA"/>
    <property type="match status" value="1"/>
</dbReference>
<feature type="transmembrane region" description="Helical" evidence="7">
    <location>
        <begin position="28"/>
        <end position="48"/>
    </location>
</feature>
<dbReference type="GO" id="GO:0016887">
    <property type="term" value="F:ATP hydrolysis activity"/>
    <property type="evidence" value="ECO:0007669"/>
    <property type="project" value="InterPro"/>
</dbReference>
<name>A0A8X6FHC1_TRICU</name>
<dbReference type="InterPro" id="IPR056264">
    <property type="entry name" value="R2_ABCA1-4-like"/>
</dbReference>
<dbReference type="EMBL" id="BMAO01002423">
    <property type="protein sequence ID" value="GFQ80635.1"/>
    <property type="molecule type" value="Genomic_DNA"/>
</dbReference>
<feature type="transmembrane region" description="Helical" evidence="7">
    <location>
        <begin position="820"/>
        <end position="842"/>
    </location>
</feature>
<gene>
    <name evidence="9" type="primary">ABCA3</name>
    <name evidence="9" type="ORF">TNCT_88821</name>
</gene>
<dbReference type="SUPFAM" id="SSF52540">
    <property type="entry name" value="P-loop containing nucleoside triphosphate hydrolases"/>
    <property type="match status" value="2"/>
</dbReference>
<reference evidence="9" key="1">
    <citation type="submission" date="2020-07" db="EMBL/GenBank/DDBJ databases">
        <title>Multicomponent nature underlies the extraordinary mechanical properties of spider dragline silk.</title>
        <authorList>
            <person name="Kono N."/>
            <person name="Nakamura H."/>
            <person name="Mori M."/>
            <person name="Yoshida Y."/>
            <person name="Ohtoshi R."/>
            <person name="Malay A.D."/>
            <person name="Moran D.A.P."/>
            <person name="Tomita M."/>
            <person name="Numata K."/>
            <person name="Arakawa K."/>
        </authorList>
    </citation>
    <scope>NUCLEOTIDE SEQUENCE</scope>
</reference>
<dbReference type="InterPro" id="IPR026082">
    <property type="entry name" value="ABCA"/>
</dbReference>
<evidence type="ECO:0000256" key="5">
    <source>
        <dbReference type="ARBA" id="ARBA00022989"/>
    </source>
</evidence>
<dbReference type="Proteomes" id="UP000887116">
    <property type="component" value="Unassembled WGS sequence"/>
</dbReference>
<dbReference type="InterPro" id="IPR027417">
    <property type="entry name" value="P-loop_NTPase"/>
</dbReference>
<dbReference type="PROSITE" id="PS50893">
    <property type="entry name" value="ABC_TRANSPORTER_2"/>
    <property type="match status" value="2"/>
</dbReference>
<comment type="subcellular location">
    <subcellularLocation>
        <location evidence="1">Membrane</location>
        <topology evidence="1">Multi-pass membrane protein</topology>
    </subcellularLocation>
</comment>
<dbReference type="GO" id="GO:0005319">
    <property type="term" value="F:lipid transporter activity"/>
    <property type="evidence" value="ECO:0007669"/>
    <property type="project" value="TreeGrafter"/>
</dbReference>
<comment type="caution">
    <text evidence="9">The sequence shown here is derived from an EMBL/GenBank/DDBJ whole genome shotgun (WGS) entry which is preliminary data.</text>
</comment>
<dbReference type="Gene3D" id="3.40.50.300">
    <property type="entry name" value="P-loop containing nucleotide triphosphate hydrolases"/>
    <property type="match status" value="2"/>
</dbReference>
<organism evidence="9 10">
    <name type="scientific">Trichonephila clavata</name>
    <name type="common">Joro spider</name>
    <name type="synonym">Nephila clavata</name>
    <dbReference type="NCBI Taxonomy" id="2740835"/>
    <lineage>
        <taxon>Eukaryota</taxon>
        <taxon>Metazoa</taxon>
        <taxon>Ecdysozoa</taxon>
        <taxon>Arthropoda</taxon>
        <taxon>Chelicerata</taxon>
        <taxon>Arachnida</taxon>
        <taxon>Araneae</taxon>
        <taxon>Araneomorphae</taxon>
        <taxon>Entelegynae</taxon>
        <taxon>Araneoidea</taxon>
        <taxon>Nephilidae</taxon>
        <taxon>Trichonephila</taxon>
    </lineage>
</organism>
<evidence type="ECO:0000313" key="10">
    <source>
        <dbReference type="Proteomes" id="UP000887116"/>
    </source>
</evidence>
<feature type="transmembrane region" description="Helical" evidence="7">
    <location>
        <begin position="710"/>
        <end position="737"/>
    </location>
</feature>
<keyword evidence="5 7" id="KW-1133">Transmembrane helix</keyword>
<keyword evidence="6 7" id="KW-0472">Membrane</keyword>
<keyword evidence="2 7" id="KW-0812">Transmembrane</keyword>
<dbReference type="CDD" id="cd03263">
    <property type="entry name" value="ABC_subfamily_A"/>
    <property type="match status" value="1"/>
</dbReference>
<dbReference type="GO" id="GO:0016020">
    <property type="term" value="C:membrane"/>
    <property type="evidence" value="ECO:0007669"/>
    <property type="project" value="UniProtKB-SubCell"/>
</dbReference>
<evidence type="ECO:0000259" key="8">
    <source>
        <dbReference type="PROSITE" id="PS50893"/>
    </source>
</evidence>
<feature type="transmembrane region" description="Helical" evidence="7">
    <location>
        <begin position="5"/>
        <end position="22"/>
    </location>
</feature>
<protein>
    <submittedName>
        <fullName evidence="9">ATP-binding cassette sub-family A member 3</fullName>
    </submittedName>
</protein>
<dbReference type="PANTHER" id="PTHR19229:SF250">
    <property type="entry name" value="ABC TRANSPORTER DOMAIN-CONTAINING PROTEIN-RELATED"/>
    <property type="match status" value="1"/>
</dbReference>
<feature type="domain" description="ABC transporter" evidence="8">
    <location>
        <begin position="879"/>
        <end position="1104"/>
    </location>
</feature>
<feature type="transmembrane region" description="Helical" evidence="7">
    <location>
        <begin position="533"/>
        <end position="553"/>
    </location>
</feature>
<dbReference type="Pfam" id="PF23321">
    <property type="entry name" value="R1_ABCA1"/>
    <property type="match status" value="1"/>
</dbReference>
<dbReference type="GO" id="GO:0005524">
    <property type="term" value="F:ATP binding"/>
    <property type="evidence" value="ECO:0007669"/>
    <property type="project" value="UniProtKB-KW"/>
</dbReference>
<keyword evidence="3" id="KW-0547">Nucleotide-binding</keyword>
<keyword evidence="4 9" id="KW-0067">ATP-binding</keyword>